<dbReference type="SFLD" id="SFLDG01144">
    <property type="entry name" value="C2.B.4:_PGP_Like"/>
    <property type="match status" value="1"/>
</dbReference>
<dbReference type="Gene3D" id="3.40.50.1000">
    <property type="entry name" value="HAD superfamily/HAD-like"/>
    <property type="match status" value="1"/>
</dbReference>
<dbReference type="SFLD" id="SFLDS00003">
    <property type="entry name" value="Haloacid_Dehalogenase"/>
    <property type="match status" value="1"/>
</dbReference>
<dbReference type="RefSeq" id="WP_089526214.1">
    <property type="nucleotide sequence ID" value="NZ_NMUQ01000003.1"/>
</dbReference>
<dbReference type="GO" id="GO:0016791">
    <property type="term" value="F:phosphatase activity"/>
    <property type="evidence" value="ECO:0007669"/>
    <property type="project" value="TreeGrafter"/>
</dbReference>
<name>A0A229NV78_9BACL</name>
<reference evidence="1 2" key="1">
    <citation type="submission" date="2017-07" db="EMBL/GenBank/DDBJ databases">
        <title>Paenibacillus herberti R33 genome sequencing and assembly.</title>
        <authorList>
            <person name="Su W."/>
        </authorList>
    </citation>
    <scope>NUCLEOTIDE SEQUENCE [LARGE SCALE GENOMIC DNA]</scope>
    <source>
        <strain evidence="1 2">R33</strain>
    </source>
</reference>
<sequence>MTGKLIFFDVDGTLLDHDKRIPASAKQAVRELQDAGHEVAIATGRGPFMFKEIREELGIDSFISYNGQFAVRKGEVIVRNPIQPELLQQITDRAAELDHPIVYMNDVTMKANIERHDYIEASMASLSLKNKVMEWDKEFYLGREIYQCLLFCTIGDEKGYREAFPNLGFIRWHQFSMDVLPLGGSKAQGIEEFVRRAGVRPEDVYAFGDGLNDIEMLQSVHNSVAMGNAIETVQKAAKHVTKDVTEDGIRHGLELVGLL</sequence>
<dbReference type="PANTHER" id="PTHR10000:SF25">
    <property type="entry name" value="PHOSPHATASE YKRA-RELATED"/>
    <property type="match status" value="1"/>
</dbReference>
<dbReference type="SUPFAM" id="SSF56784">
    <property type="entry name" value="HAD-like"/>
    <property type="match status" value="1"/>
</dbReference>
<dbReference type="NCBIfam" id="TIGR01484">
    <property type="entry name" value="HAD-SF-IIB"/>
    <property type="match status" value="1"/>
</dbReference>
<gene>
    <name evidence="1" type="ORF">CGZ75_20940</name>
</gene>
<dbReference type="Proteomes" id="UP000215145">
    <property type="component" value="Unassembled WGS sequence"/>
</dbReference>
<dbReference type="Pfam" id="PF08282">
    <property type="entry name" value="Hydrolase_3"/>
    <property type="match status" value="1"/>
</dbReference>
<comment type="caution">
    <text evidence="1">The sequence shown here is derived from an EMBL/GenBank/DDBJ whole genome shotgun (WGS) entry which is preliminary data.</text>
</comment>
<dbReference type="InterPro" id="IPR006379">
    <property type="entry name" value="HAD-SF_hydro_IIB"/>
</dbReference>
<dbReference type="EMBL" id="NMUQ01000003">
    <property type="protein sequence ID" value="OXM13509.1"/>
    <property type="molecule type" value="Genomic_DNA"/>
</dbReference>
<protein>
    <submittedName>
        <fullName evidence="1">Phosphatase</fullName>
    </submittedName>
</protein>
<dbReference type="GO" id="GO:0005829">
    <property type="term" value="C:cytosol"/>
    <property type="evidence" value="ECO:0007669"/>
    <property type="project" value="TreeGrafter"/>
</dbReference>
<dbReference type="NCBIfam" id="TIGR00099">
    <property type="entry name" value="Cof-subfamily"/>
    <property type="match status" value="1"/>
</dbReference>
<organism evidence="1 2">
    <name type="scientific">Paenibacillus herberti</name>
    <dbReference type="NCBI Taxonomy" id="1619309"/>
    <lineage>
        <taxon>Bacteria</taxon>
        <taxon>Bacillati</taxon>
        <taxon>Bacillota</taxon>
        <taxon>Bacilli</taxon>
        <taxon>Bacillales</taxon>
        <taxon>Paenibacillaceae</taxon>
        <taxon>Paenibacillus</taxon>
    </lineage>
</organism>
<dbReference type="AlphaFoldDB" id="A0A229NV78"/>
<proteinExistence type="predicted"/>
<evidence type="ECO:0000313" key="1">
    <source>
        <dbReference type="EMBL" id="OXM13509.1"/>
    </source>
</evidence>
<dbReference type="OrthoDB" id="9810101at2"/>
<dbReference type="PANTHER" id="PTHR10000">
    <property type="entry name" value="PHOSPHOSERINE PHOSPHATASE"/>
    <property type="match status" value="1"/>
</dbReference>
<dbReference type="InterPro" id="IPR036412">
    <property type="entry name" value="HAD-like_sf"/>
</dbReference>
<evidence type="ECO:0000313" key="2">
    <source>
        <dbReference type="Proteomes" id="UP000215145"/>
    </source>
</evidence>
<dbReference type="Gene3D" id="3.30.1240.10">
    <property type="match status" value="1"/>
</dbReference>
<dbReference type="InterPro" id="IPR023214">
    <property type="entry name" value="HAD_sf"/>
</dbReference>
<dbReference type="GO" id="GO:0000287">
    <property type="term" value="F:magnesium ion binding"/>
    <property type="evidence" value="ECO:0007669"/>
    <property type="project" value="TreeGrafter"/>
</dbReference>
<accession>A0A229NV78</accession>
<dbReference type="PROSITE" id="PS01229">
    <property type="entry name" value="COF_2"/>
    <property type="match status" value="1"/>
</dbReference>
<dbReference type="SFLD" id="SFLDG01140">
    <property type="entry name" value="C2.B:_Phosphomannomutase_and_P"/>
    <property type="match status" value="1"/>
</dbReference>
<keyword evidence="2" id="KW-1185">Reference proteome</keyword>
<dbReference type="InterPro" id="IPR000150">
    <property type="entry name" value="Cof"/>
</dbReference>
<dbReference type="CDD" id="cd07517">
    <property type="entry name" value="HAD_HPP"/>
    <property type="match status" value="1"/>
</dbReference>